<feature type="binding site" evidence="5">
    <location>
        <begin position="163"/>
        <end position="166"/>
    </location>
    <ligand>
        <name>spermidine</name>
        <dbReference type="ChEBI" id="CHEBI:57834"/>
    </ligand>
</feature>
<gene>
    <name evidence="6" type="ORF">IRI77_34675</name>
</gene>
<dbReference type="Pfam" id="PF13416">
    <property type="entry name" value="SBP_bac_8"/>
    <property type="match status" value="1"/>
</dbReference>
<dbReference type="Gene3D" id="3.40.190.10">
    <property type="entry name" value="Periplasmic binding protein-like II"/>
    <property type="match status" value="2"/>
</dbReference>
<proteinExistence type="predicted"/>
<accession>A0A7S7NQ98</accession>
<dbReference type="GO" id="GO:0019808">
    <property type="term" value="F:polyamine binding"/>
    <property type="evidence" value="ECO:0007669"/>
    <property type="project" value="InterPro"/>
</dbReference>
<dbReference type="KEGG" id="pfer:IRI77_34675"/>
<dbReference type="AlphaFoldDB" id="A0A7S7NQ98"/>
<dbReference type="RefSeq" id="WP_194449497.1">
    <property type="nucleotide sequence ID" value="NZ_CP063849.1"/>
</dbReference>
<comment type="subcellular location">
    <subcellularLocation>
        <location evidence="1">Periplasm</location>
    </subcellularLocation>
</comment>
<dbReference type="CDD" id="cd13590">
    <property type="entry name" value="PBP2_PotD_PotF_like"/>
    <property type="match status" value="1"/>
</dbReference>
<dbReference type="Proteomes" id="UP000593892">
    <property type="component" value="Chromosome"/>
</dbReference>
<dbReference type="InterPro" id="IPR001188">
    <property type="entry name" value="Sperm_putr-bd"/>
</dbReference>
<name>A0A7S7NQ98_PALFE</name>
<dbReference type="GO" id="GO:0015846">
    <property type="term" value="P:polyamine transport"/>
    <property type="evidence" value="ECO:0007669"/>
    <property type="project" value="InterPro"/>
</dbReference>
<dbReference type="PIRSF" id="PIRSF019574">
    <property type="entry name" value="Periplasmic_polyamine_BP"/>
    <property type="match status" value="1"/>
</dbReference>
<evidence type="ECO:0000256" key="1">
    <source>
        <dbReference type="ARBA" id="ARBA00004418"/>
    </source>
</evidence>
<evidence type="ECO:0000256" key="4">
    <source>
        <dbReference type="ARBA" id="ARBA00022764"/>
    </source>
</evidence>
<evidence type="ECO:0000256" key="3">
    <source>
        <dbReference type="ARBA" id="ARBA00022729"/>
    </source>
</evidence>
<dbReference type="PANTHER" id="PTHR30222">
    <property type="entry name" value="SPERMIDINE/PUTRESCINE-BINDING PERIPLASMIC PROTEIN"/>
    <property type="match status" value="1"/>
</dbReference>
<keyword evidence="2" id="KW-0813">Transport</keyword>
<sequence length="343" mass="38398">MISRRRTLFFLGLAGAAGCSRGNRLRLNVFNWSNYVGEKTLPAFEAETGIQVRYAIYESNEEMLARVMTGNSGWDLVFPSNYFIGPMREMALLAPLDHSRLKHLENLDKIFQKPEWDPDLRWSMPYMWGSSGILFNTHSGPAPQKWAELWTTRFQGRMTMLDDPAEVFGAALKKLGRSLNSSSDEDLRSALQEALHQKPLLRAYLNAEVRDQIVAGDVAACQIWATTAQQAIDAAPHLRYVYPAEGYALYADCAALLRESSRADLAHQFLDYLLRADVAAGIVTYSRTATANAAARARIPSAISGLNTLYPDAETLARGEWFAPLASQAQRMRDRLWTELKSA</sequence>
<evidence type="ECO:0000256" key="5">
    <source>
        <dbReference type="PIRSR" id="PIRSR019574-1"/>
    </source>
</evidence>
<reference evidence="6 7" key="1">
    <citation type="submission" date="2020-10" db="EMBL/GenBank/DDBJ databases">
        <title>Complete genome sequence of Paludibaculum fermentans P105T, a facultatively anaerobic acidobacterium capable of dissimilatory Fe(III) reduction.</title>
        <authorList>
            <person name="Dedysh S.N."/>
            <person name="Beletsky A.V."/>
            <person name="Kulichevskaya I.S."/>
            <person name="Mardanov A.V."/>
            <person name="Ravin N.V."/>
        </authorList>
    </citation>
    <scope>NUCLEOTIDE SEQUENCE [LARGE SCALE GENOMIC DNA]</scope>
    <source>
        <strain evidence="6 7">P105</strain>
    </source>
</reference>
<evidence type="ECO:0000313" key="7">
    <source>
        <dbReference type="Proteomes" id="UP000593892"/>
    </source>
</evidence>
<dbReference type="GO" id="GO:0042597">
    <property type="term" value="C:periplasmic space"/>
    <property type="evidence" value="ECO:0007669"/>
    <property type="project" value="UniProtKB-SubCell"/>
</dbReference>
<dbReference type="SUPFAM" id="SSF53850">
    <property type="entry name" value="Periplasmic binding protein-like II"/>
    <property type="match status" value="1"/>
</dbReference>
<keyword evidence="3" id="KW-0732">Signal</keyword>
<organism evidence="6 7">
    <name type="scientific">Paludibaculum fermentans</name>
    <dbReference type="NCBI Taxonomy" id="1473598"/>
    <lineage>
        <taxon>Bacteria</taxon>
        <taxon>Pseudomonadati</taxon>
        <taxon>Acidobacteriota</taxon>
        <taxon>Terriglobia</taxon>
        <taxon>Bryobacterales</taxon>
        <taxon>Bryobacteraceae</taxon>
        <taxon>Paludibaculum</taxon>
    </lineage>
</organism>
<keyword evidence="7" id="KW-1185">Reference proteome</keyword>
<dbReference type="EMBL" id="CP063849">
    <property type="protein sequence ID" value="QOY87830.1"/>
    <property type="molecule type" value="Genomic_DNA"/>
</dbReference>
<dbReference type="PRINTS" id="PR00909">
    <property type="entry name" value="SPERMDNBNDNG"/>
</dbReference>
<protein>
    <submittedName>
        <fullName evidence="6">Spermidine/putrescine ABC transporter substrate-binding protein</fullName>
    </submittedName>
</protein>
<keyword evidence="4" id="KW-0574">Periplasm</keyword>
<feature type="binding site" evidence="5">
    <location>
        <position position="82"/>
    </location>
    <ligand>
        <name>spermidine</name>
        <dbReference type="ChEBI" id="CHEBI:57834"/>
    </ligand>
</feature>
<evidence type="ECO:0000256" key="2">
    <source>
        <dbReference type="ARBA" id="ARBA00022448"/>
    </source>
</evidence>
<evidence type="ECO:0000313" key="6">
    <source>
        <dbReference type="EMBL" id="QOY87830.1"/>
    </source>
</evidence>
<dbReference type="PROSITE" id="PS51257">
    <property type="entry name" value="PROKAR_LIPOPROTEIN"/>
    <property type="match status" value="1"/>
</dbReference>
<dbReference type="InterPro" id="IPR006059">
    <property type="entry name" value="SBP"/>
</dbReference>
<dbReference type="PANTHER" id="PTHR30222:SF17">
    <property type="entry name" value="SPERMIDINE_PUTRESCINE-BINDING PERIPLASMIC PROTEIN"/>
    <property type="match status" value="1"/>
</dbReference>